<geneLocation type="plasmid" evidence="2">
    <name>pjcm18538 dna</name>
</geneLocation>
<evidence type="ECO:0000313" key="1">
    <source>
        <dbReference type="EMBL" id="BBY52600.1"/>
    </source>
</evidence>
<dbReference type="KEGG" id="marz:MARA_60680"/>
<dbReference type="EMBL" id="AP022593">
    <property type="protein sequence ID" value="BBY52600.1"/>
    <property type="molecule type" value="Genomic_DNA"/>
</dbReference>
<protein>
    <submittedName>
        <fullName evidence="1">Uncharacterized protein</fullName>
    </submittedName>
</protein>
<sequence length="108" mass="11104">MVNALHASYVLEGPLMTLRAHRLVAAGALAVAAVAAPLAMAFTSVDSTDTAKCRAHFGNLEDNICLDGPDSGNSFTIGTPQYNGGNSPDSGWYVGPILPGTTWTQGIG</sequence>
<name>A0A7I7S7Y6_9MYCO</name>
<dbReference type="Pfam" id="PF23710">
    <property type="entry name" value="DUF7155"/>
    <property type="match status" value="1"/>
</dbReference>
<dbReference type="Proteomes" id="UP000467428">
    <property type="component" value="Chromosome"/>
</dbReference>
<organism evidence="1 2">
    <name type="scientific">Mycolicibacterium arabiense</name>
    <dbReference type="NCBI Taxonomy" id="1286181"/>
    <lineage>
        <taxon>Bacteria</taxon>
        <taxon>Bacillati</taxon>
        <taxon>Actinomycetota</taxon>
        <taxon>Actinomycetes</taxon>
        <taxon>Mycobacteriales</taxon>
        <taxon>Mycobacteriaceae</taxon>
        <taxon>Mycolicibacterium</taxon>
    </lineage>
</organism>
<accession>A0A7I7S7Y6</accession>
<proteinExistence type="predicted"/>
<dbReference type="InterPro" id="IPR055579">
    <property type="entry name" value="DUF7155"/>
</dbReference>
<gene>
    <name evidence="1" type="ORF">MARA_60680</name>
</gene>
<evidence type="ECO:0000313" key="2">
    <source>
        <dbReference type="Proteomes" id="UP000467428"/>
    </source>
</evidence>
<reference evidence="1 2" key="1">
    <citation type="journal article" date="2019" name="Emerg. Microbes Infect.">
        <title>Comprehensive subspecies identification of 175 nontuberculous mycobacteria species based on 7547 genomic profiles.</title>
        <authorList>
            <person name="Matsumoto Y."/>
            <person name="Kinjo T."/>
            <person name="Motooka D."/>
            <person name="Nabeya D."/>
            <person name="Jung N."/>
            <person name="Uechi K."/>
            <person name="Horii T."/>
            <person name="Iida T."/>
            <person name="Fujita J."/>
            <person name="Nakamura S."/>
        </authorList>
    </citation>
    <scope>NUCLEOTIDE SEQUENCE [LARGE SCALE GENOMIC DNA]</scope>
    <source>
        <strain evidence="1 2">JCM 18538</strain>
    </source>
</reference>
<dbReference type="AlphaFoldDB" id="A0A7I7S7Y6"/>
<keyword evidence="2" id="KW-1185">Reference proteome</keyword>